<comment type="caution">
    <text evidence="7">The sequence shown here is derived from an EMBL/GenBank/DDBJ whole genome shotgun (WGS) entry which is preliminary data.</text>
</comment>
<protein>
    <submittedName>
        <fullName evidence="7">Polysaccharide biosynthesis C-terminal domain-containing protein</fullName>
    </submittedName>
</protein>
<proteinExistence type="predicted"/>
<evidence type="ECO:0000256" key="1">
    <source>
        <dbReference type="ARBA" id="ARBA00004651"/>
    </source>
</evidence>
<name>A0ABT0HLW1_9BACT</name>
<feature type="transmembrane region" description="Helical" evidence="6">
    <location>
        <begin position="290"/>
        <end position="310"/>
    </location>
</feature>
<reference evidence="7 8" key="1">
    <citation type="submission" date="2022-04" db="EMBL/GenBank/DDBJ databases">
        <title>Spirosoma sp. strain RP8 genome sequencing and assembly.</title>
        <authorList>
            <person name="Jung Y."/>
        </authorList>
    </citation>
    <scope>NUCLEOTIDE SEQUENCE [LARGE SCALE GENOMIC DNA]</scope>
    <source>
        <strain evidence="7 8">RP8</strain>
    </source>
</reference>
<evidence type="ECO:0000313" key="8">
    <source>
        <dbReference type="Proteomes" id="UP001202180"/>
    </source>
</evidence>
<evidence type="ECO:0000256" key="5">
    <source>
        <dbReference type="ARBA" id="ARBA00023136"/>
    </source>
</evidence>
<feature type="transmembrane region" description="Helical" evidence="6">
    <location>
        <begin position="330"/>
        <end position="348"/>
    </location>
</feature>
<keyword evidence="4 6" id="KW-1133">Transmembrane helix</keyword>
<sequence>MGRALTSWPINRSLGLLVGAQGATALLGLVTGKLIALYLSPDAVGNYNLGYVSLMLANTVLITPTLKSMRALLPIAPTDAVLRFHLRVMLLVYAGLLTGITVWGVLTANSLLAALAGLALVGQGFYALGLEYMNALARHRAFSRTQVLYSFVNALLIVLLVVSNQRQQTGLWVVLALLNGGFAVAMLMGLSPLRAAFRRNADADSISYWNPFWAYVRPLLGSAVCAWVINYVDRYFIERYGSSADVGYFSVGYSLGSKIVLLSMPVQAYLTPLVMQLKGGGQKPSSANPLLLRVFWLYVLVVGVICLLFFNLSAEVGTLVLSKSYEPAFRIAPVIAFAYLGMTARYILEVKLYAFSITRPIFSCYLVGAIVNVLLNCALTPAYGIWGAALATCLSAFCQSGLTLYVFLKTE</sequence>
<keyword evidence="3 6" id="KW-0812">Transmembrane</keyword>
<dbReference type="PANTHER" id="PTHR30250">
    <property type="entry name" value="PST FAMILY PREDICTED COLANIC ACID TRANSPORTER"/>
    <property type="match status" value="1"/>
</dbReference>
<dbReference type="RefSeq" id="WP_248477751.1">
    <property type="nucleotide sequence ID" value="NZ_JALPRF010000002.1"/>
</dbReference>
<keyword evidence="2" id="KW-1003">Cell membrane</keyword>
<dbReference type="EMBL" id="JALPRF010000002">
    <property type="protein sequence ID" value="MCK8493166.1"/>
    <property type="molecule type" value="Genomic_DNA"/>
</dbReference>
<feature type="transmembrane region" description="Helical" evidence="6">
    <location>
        <begin position="86"/>
        <end position="106"/>
    </location>
</feature>
<evidence type="ECO:0000313" key="7">
    <source>
        <dbReference type="EMBL" id="MCK8493166.1"/>
    </source>
</evidence>
<evidence type="ECO:0000256" key="6">
    <source>
        <dbReference type="SAM" id="Phobius"/>
    </source>
</evidence>
<dbReference type="Proteomes" id="UP001202180">
    <property type="component" value="Unassembled WGS sequence"/>
</dbReference>
<feature type="transmembrane region" description="Helical" evidence="6">
    <location>
        <begin position="360"/>
        <end position="379"/>
    </location>
</feature>
<dbReference type="PANTHER" id="PTHR30250:SF11">
    <property type="entry name" value="O-ANTIGEN TRANSPORTER-RELATED"/>
    <property type="match status" value="1"/>
</dbReference>
<feature type="transmembrane region" description="Helical" evidence="6">
    <location>
        <begin position="147"/>
        <end position="164"/>
    </location>
</feature>
<comment type="subcellular location">
    <subcellularLocation>
        <location evidence="1">Cell membrane</location>
        <topology evidence="1">Multi-pass membrane protein</topology>
    </subcellularLocation>
</comment>
<evidence type="ECO:0000256" key="3">
    <source>
        <dbReference type="ARBA" id="ARBA00022692"/>
    </source>
</evidence>
<keyword evidence="5 6" id="KW-0472">Membrane</keyword>
<evidence type="ECO:0000256" key="2">
    <source>
        <dbReference type="ARBA" id="ARBA00022475"/>
    </source>
</evidence>
<gene>
    <name evidence="7" type="ORF">M0L20_14960</name>
</gene>
<keyword evidence="8" id="KW-1185">Reference proteome</keyword>
<evidence type="ECO:0000256" key="4">
    <source>
        <dbReference type="ARBA" id="ARBA00022989"/>
    </source>
</evidence>
<feature type="transmembrane region" description="Helical" evidence="6">
    <location>
        <begin position="48"/>
        <end position="66"/>
    </location>
</feature>
<feature type="transmembrane region" description="Helical" evidence="6">
    <location>
        <begin position="212"/>
        <end position="232"/>
    </location>
</feature>
<organism evidence="7 8">
    <name type="scientific">Spirosoma liriopis</name>
    <dbReference type="NCBI Taxonomy" id="2937440"/>
    <lineage>
        <taxon>Bacteria</taxon>
        <taxon>Pseudomonadati</taxon>
        <taxon>Bacteroidota</taxon>
        <taxon>Cytophagia</taxon>
        <taxon>Cytophagales</taxon>
        <taxon>Cytophagaceae</taxon>
        <taxon>Spirosoma</taxon>
    </lineage>
</organism>
<feature type="transmembrane region" description="Helical" evidence="6">
    <location>
        <begin position="170"/>
        <end position="191"/>
    </location>
</feature>
<dbReference type="InterPro" id="IPR050833">
    <property type="entry name" value="Poly_Biosynth_Transport"/>
</dbReference>
<feature type="transmembrane region" description="Helical" evidence="6">
    <location>
        <begin position="112"/>
        <end position="135"/>
    </location>
</feature>
<feature type="transmembrane region" description="Helical" evidence="6">
    <location>
        <begin position="385"/>
        <end position="408"/>
    </location>
</feature>
<accession>A0ABT0HLW1</accession>